<reference evidence="1 2" key="2">
    <citation type="submission" date="2009-02" db="EMBL/GenBank/DDBJ databases">
        <title>Draft genome sequence of Clostridium methylpentosum (DSM 5476).</title>
        <authorList>
            <person name="Sudarsanam P."/>
            <person name="Ley R."/>
            <person name="Guruge J."/>
            <person name="Turnbaugh P.J."/>
            <person name="Mahowald M."/>
            <person name="Liep D."/>
            <person name="Gordon J."/>
        </authorList>
    </citation>
    <scope>NUCLEOTIDE SEQUENCE [LARGE SCALE GENOMIC DNA]</scope>
    <source>
        <strain evidence="1 2">DSM 5476</strain>
    </source>
</reference>
<gene>
    <name evidence="1" type="ORF">CLOSTMETH_02596</name>
</gene>
<comment type="caution">
    <text evidence="1">The sequence shown here is derived from an EMBL/GenBank/DDBJ whole genome shotgun (WGS) entry which is preliminary data.</text>
</comment>
<evidence type="ECO:0000313" key="1">
    <source>
        <dbReference type="EMBL" id="EEG29763.1"/>
    </source>
</evidence>
<organism evidence="1 2">
    <name type="scientific">[Clostridium] methylpentosum DSM 5476</name>
    <dbReference type="NCBI Taxonomy" id="537013"/>
    <lineage>
        <taxon>Bacteria</taxon>
        <taxon>Bacillati</taxon>
        <taxon>Bacillota</taxon>
        <taxon>Clostridia</taxon>
        <taxon>Eubacteriales</taxon>
        <taxon>Oscillospiraceae</taxon>
        <taxon>Oscillospiraceae incertae sedis</taxon>
    </lineage>
</organism>
<accession>C0EFF4</accession>
<protein>
    <submittedName>
        <fullName evidence="1">Uncharacterized protein</fullName>
    </submittedName>
</protein>
<name>C0EFF4_9FIRM</name>
<dbReference type="Proteomes" id="UP000003340">
    <property type="component" value="Unassembled WGS sequence"/>
</dbReference>
<sequence length="48" mass="5453">MSPKATDALKSESLDYFACLPTRRQAVFRTLLGVIDEINCIDNRHETL</sequence>
<evidence type="ECO:0000313" key="2">
    <source>
        <dbReference type="Proteomes" id="UP000003340"/>
    </source>
</evidence>
<dbReference type="AlphaFoldDB" id="C0EFF4"/>
<proteinExistence type="predicted"/>
<dbReference type="HOGENOM" id="CLU_3151322_0_0_9"/>
<reference evidence="1 2" key="1">
    <citation type="submission" date="2009-01" db="EMBL/GenBank/DDBJ databases">
        <authorList>
            <person name="Fulton L."/>
            <person name="Clifton S."/>
            <person name="Fulton B."/>
            <person name="Xu J."/>
            <person name="Minx P."/>
            <person name="Pepin K.H."/>
            <person name="Johnson M."/>
            <person name="Bhonagiri V."/>
            <person name="Nash W.E."/>
            <person name="Mardis E.R."/>
            <person name="Wilson R.K."/>
        </authorList>
    </citation>
    <scope>NUCLEOTIDE SEQUENCE [LARGE SCALE GENOMIC DNA]</scope>
    <source>
        <strain evidence="1 2">DSM 5476</strain>
    </source>
</reference>
<dbReference type="EMBL" id="ACEC01000091">
    <property type="protein sequence ID" value="EEG29763.1"/>
    <property type="molecule type" value="Genomic_DNA"/>
</dbReference>
<keyword evidence="2" id="KW-1185">Reference proteome</keyword>